<name>A0AAE1LYH7_9HYPO</name>
<dbReference type="GeneID" id="87919853"/>
<dbReference type="Proteomes" id="UP001273209">
    <property type="component" value="Unassembled WGS sequence"/>
</dbReference>
<proteinExistence type="predicted"/>
<organism evidence="2 3">
    <name type="scientific">Trichoderma aggressivum f. europaeum</name>
    <dbReference type="NCBI Taxonomy" id="173218"/>
    <lineage>
        <taxon>Eukaryota</taxon>
        <taxon>Fungi</taxon>
        <taxon>Dikarya</taxon>
        <taxon>Ascomycota</taxon>
        <taxon>Pezizomycotina</taxon>
        <taxon>Sordariomycetes</taxon>
        <taxon>Hypocreomycetidae</taxon>
        <taxon>Hypocreales</taxon>
        <taxon>Hypocreaceae</taxon>
        <taxon>Trichoderma</taxon>
    </lineage>
</organism>
<feature type="region of interest" description="Disordered" evidence="1">
    <location>
        <begin position="134"/>
        <end position="163"/>
    </location>
</feature>
<protein>
    <submittedName>
        <fullName evidence="2">Uncharacterized protein</fullName>
    </submittedName>
</protein>
<keyword evidence="3" id="KW-1185">Reference proteome</keyword>
<comment type="caution">
    <text evidence="2">The sequence shown here is derived from an EMBL/GenBank/DDBJ whole genome shotgun (WGS) entry which is preliminary data.</text>
</comment>
<evidence type="ECO:0000313" key="3">
    <source>
        <dbReference type="Proteomes" id="UP001273209"/>
    </source>
</evidence>
<feature type="compositionally biased region" description="Acidic residues" evidence="1">
    <location>
        <begin position="100"/>
        <end position="110"/>
    </location>
</feature>
<sequence length="185" mass="20777">MCIRRQSSWGYASSLTAKLIPISNNTPYYTEHDDYLAAAMLDLVTSQPLEMFEQWPLLTGNQLRVVLGPRLMKLSEEAKNSKREDAQFHHRRMKERQDAPEEEIEIPDDYNSDDETATLILHPLSQTLLAAEEPKVAPTEEAITAPEGEVNAAQGEEVDGVEEGNAYSASQLCYPISRVANDIER</sequence>
<dbReference type="RefSeq" id="XP_062755555.1">
    <property type="nucleotide sequence ID" value="XM_062899948.1"/>
</dbReference>
<reference evidence="2" key="1">
    <citation type="submission" date="2023-11" db="EMBL/GenBank/DDBJ databases">
        <title>The genome sequences of three competitors of mushroom-forming fungi.</title>
        <authorList>
            <person name="Beijen E."/>
            <person name="Ohm R.A."/>
        </authorList>
    </citation>
    <scope>NUCLEOTIDE SEQUENCE</scope>
    <source>
        <strain evidence="2">CBS 100526</strain>
    </source>
</reference>
<evidence type="ECO:0000256" key="1">
    <source>
        <dbReference type="SAM" id="MobiDB-lite"/>
    </source>
</evidence>
<gene>
    <name evidence="2" type="ORF">Triagg1_5434</name>
</gene>
<evidence type="ECO:0000313" key="2">
    <source>
        <dbReference type="EMBL" id="KAK4073154.1"/>
    </source>
</evidence>
<dbReference type="AlphaFoldDB" id="A0AAE1LYH7"/>
<dbReference type="EMBL" id="JAWRVG010000019">
    <property type="protein sequence ID" value="KAK4073154.1"/>
    <property type="molecule type" value="Genomic_DNA"/>
</dbReference>
<accession>A0AAE1LYH7</accession>
<feature type="compositionally biased region" description="Basic and acidic residues" evidence="1">
    <location>
        <begin position="78"/>
        <end position="88"/>
    </location>
</feature>
<feature type="region of interest" description="Disordered" evidence="1">
    <location>
        <begin position="78"/>
        <end position="110"/>
    </location>
</feature>